<dbReference type="WBParaSite" id="Minc3s02220g28936">
    <property type="protein sequence ID" value="Minc3s02220g28936"/>
    <property type="gene ID" value="Minc3s02220g28936"/>
</dbReference>
<keyword evidence="1" id="KW-1185">Reference proteome</keyword>
<proteinExistence type="predicted"/>
<name>A0A914MMS4_MELIC</name>
<protein>
    <submittedName>
        <fullName evidence="2">Uncharacterized protein</fullName>
    </submittedName>
</protein>
<dbReference type="PANTHER" id="PTHR47331">
    <property type="entry name" value="PHD-TYPE DOMAIN-CONTAINING PROTEIN"/>
    <property type="match status" value="1"/>
</dbReference>
<dbReference type="Proteomes" id="UP000887563">
    <property type="component" value="Unplaced"/>
</dbReference>
<sequence>MKKALKNAVGRKMLNIEELRTLLPEIKYVINSRPLTYLYNDLEEIEVLRPIDLVHPTRIKQGINFEDFETDNYDEKVSQKITIINNWKETNKIVNAFWEKFEKEYLNDIKERTNRHAQKQYRKNYSPKAKYNI</sequence>
<dbReference type="AlphaFoldDB" id="A0A914MMS4"/>
<evidence type="ECO:0000313" key="2">
    <source>
        <dbReference type="WBParaSite" id="Minc3s02220g28936"/>
    </source>
</evidence>
<evidence type="ECO:0000313" key="1">
    <source>
        <dbReference type="Proteomes" id="UP000887563"/>
    </source>
</evidence>
<accession>A0A914MMS4</accession>
<organism evidence="1 2">
    <name type="scientific">Meloidogyne incognita</name>
    <name type="common">Southern root-knot nematode worm</name>
    <name type="synonym">Oxyuris incognita</name>
    <dbReference type="NCBI Taxonomy" id="6306"/>
    <lineage>
        <taxon>Eukaryota</taxon>
        <taxon>Metazoa</taxon>
        <taxon>Ecdysozoa</taxon>
        <taxon>Nematoda</taxon>
        <taxon>Chromadorea</taxon>
        <taxon>Rhabditida</taxon>
        <taxon>Tylenchina</taxon>
        <taxon>Tylenchomorpha</taxon>
        <taxon>Tylenchoidea</taxon>
        <taxon>Meloidogynidae</taxon>
        <taxon>Meloidogyninae</taxon>
        <taxon>Meloidogyne</taxon>
        <taxon>Meloidogyne incognita group</taxon>
    </lineage>
</organism>
<reference evidence="2" key="1">
    <citation type="submission" date="2022-11" db="UniProtKB">
        <authorList>
            <consortium name="WormBaseParasite"/>
        </authorList>
    </citation>
    <scope>IDENTIFICATION</scope>
</reference>